<dbReference type="InterPro" id="IPR005479">
    <property type="entry name" value="CPAse_ATP-bd"/>
</dbReference>
<evidence type="ECO:0000256" key="4">
    <source>
        <dbReference type="ARBA" id="ARBA00023267"/>
    </source>
</evidence>
<dbReference type="GO" id="GO:0046872">
    <property type="term" value="F:metal ion binding"/>
    <property type="evidence" value="ECO:0007669"/>
    <property type="project" value="InterPro"/>
</dbReference>
<dbReference type="InterPro" id="IPR050856">
    <property type="entry name" value="Biotin_carboxylase_complex"/>
</dbReference>
<dbReference type="InterPro" id="IPR011761">
    <property type="entry name" value="ATP-grasp"/>
</dbReference>
<proteinExistence type="predicted"/>
<dbReference type="PROSITE" id="PS50975">
    <property type="entry name" value="ATP_GRASP"/>
    <property type="match status" value="1"/>
</dbReference>
<dbReference type="PANTHER" id="PTHR18866:SF33">
    <property type="entry name" value="METHYLCROTONOYL-COA CARBOXYLASE SUBUNIT ALPHA, MITOCHONDRIAL-RELATED"/>
    <property type="match status" value="1"/>
</dbReference>
<dbReference type="InterPro" id="IPR011764">
    <property type="entry name" value="Biotin_carboxylation_dom"/>
</dbReference>
<evidence type="ECO:0000256" key="3">
    <source>
        <dbReference type="ARBA" id="ARBA00022840"/>
    </source>
</evidence>
<name>A0A5C8PK13_9HYPH</name>
<evidence type="ECO:0000313" key="8">
    <source>
        <dbReference type="EMBL" id="TXL73600.1"/>
    </source>
</evidence>
<dbReference type="GO" id="GO:0016874">
    <property type="term" value="F:ligase activity"/>
    <property type="evidence" value="ECO:0007669"/>
    <property type="project" value="UniProtKB-KW"/>
</dbReference>
<dbReference type="GO" id="GO:0005524">
    <property type="term" value="F:ATP binding"/>
    <property type="evidence" value="ECO:0007669"/>
    <property type="project" value="UniProtKB-UniRule"/>
</dbReference>
<dbReference type="InterPro" id="IPR005482">
    <property type="entry name" value="Biotin_COase_C"/>
</dbReference>
<dbReference type="Gene3D" id="3.30.470.20">
    <property type="entry name" value="ATP-grasp fold, B domain"/>
    <property type="match status" value="1"/>
</dbReference>
<dbReference type="SUPFAM" id="SSF56059">
    <property type="entry name" value="Glutathione synthetase ATP-binding domain-like"/>
    <property type="match status" value="1"/>
</dbReference>
<dbReference type="PROSITE" id="PS50979">
    <property type="entry name" value="BC"/>
    <property type="match status" value="1"/>
</dbReference>
<dbReference type="Pfam" id="PF02785">
    <property type="entry name" value="Biotin_carb_C"/>
    <property type="match status" value="1"/>
</dbReference>
<keyword evidence="2 5" id="KW-0547">Nucleotide-binding</keyword>
<dbReference type="OrthoDB" id="9763189at2"/>
<dbReference type="SUPFAM" id="SSF52440">
    <property type="entry name" value="PreATP-grasp domain"/>
    <property type="match status" value="1"/>
</dbReference>
<evidence type="ECO:0000256" key="1">
    <source>
        <dbReference type="ARBA" id="ARBA00022598"/>
    </source>
</evidence>
<comment type="caution">
    <text evidence="8">The sequence shown here is derived from an EMBL/GenBank/DDBJ whole genome shotgun (WGS) entry which is preliminary data.</text>
</comment>
<dbReference type="Proteomes" id="UP000321638">
    <property type="component" value="Unassembled WGS sequence"/>
</dbReference>
<evidence type="ECO:0000313" key="9">
    <source>
        <dbReference type="Proteomes" id="UP000321638"/>
    </source>
</evidence>
<dbReference type="SUPFAM" id="SSF51246">
    <property type="entry name" value="Rudiment single hybrid motif"/>
    <property type="match status" value="1"/>
</dbReference>
<accession>A0A5C8PK13</accession>
<dbReference type="InterPro" id="IPR005481">
    <property type="entry name" value="BC-like_N"/>
</dbReference>
<keyword evidence="9" id="KW-1185">Reference proteome</keyword>
<evidence type="ECO:0000256" key="2">
    <source>
        <dbReference type="ARBA" id="ARBA00022741"/>
    </source>
</evidence>
<keyword evidence="4" id="KW-0092">Biotin</keyword>
<dbReference type="RefSeq" id="WP_147848874.1">
    <property type="nucleotide sequence ID" value="NZ_VDUZ01000024.1"/>
</dbReference>
<sequence>MTRRIGTVLIANRGEIALRILRTVQATGRRAVVVFHALDAQSQAVRDADLAVRIGGASPVAAYLDGAQIIAVARDAGVDAIHPGYGFLSENAGFARQVAAAGIVFIGPTPDAIALMGDKVRARAFVAERGFPVAPSAIEDDDPASFAARARALGPPLLIKPAAGGGGKGMRIVRDTAALDTEIERARSEGQRYFGDGRLYVERYVERPRHIEVQVLGDAHGHVVHLWERECSVQRRFQKVIEETPSPALRPAERHDICDAAAGIARAVGYQNAGTVEFIYGDGAFYFLEMNTRLQVEHPVTELVTGRDLVAEQLRIAEGEALGYGQADVRQDGHAIELRLYAEDPARNYAPITGRIARLRWPTVEGLRVDSGISEGQRVSAAFDPMLAKLIVHGADRAQAIARARQALQQTVLLGLTTNREFLDRVLADAPFAAGALHTGLLDERAAQLALPPPDPDTLMALIAATALSDPGLRAEADAVPALHAAMGSWRN</sequence>
<feature type="domain" description="Biotin carboxylation" evidence="7">
    <location>
        <begin position="4"/>
        <end position="447"/>
    </location>
</feature>
<keyword evidence="1" id="KW-0436">Ligase</keyword>
<dbReference type="Pfam" id="PF00289">
    <property type="entry name" value="Biotin_carb_N"/>
    <property type="match status" value="1"/>
</dbReference>
<evidence type="ECO:0000256" key="5">
    <source>
        <dbReference type="PROSITE-ProRule" id="PRU00409"/>
    </source>
</evidence>
<dbReference type="PANTHER" id="PTHR18866">
    <property type="entry name" value="CARBOXYLASE:PYRUVATE/ACETYL-COA/PROPIONYL-COA CARBOXYLASE"/>
    <property type="match status" value="1"/>
</dbReference>
<organism evidence="8 9">
    <name type="scientific">Vineibacter terrae</name>
    <dbReference type="NCBI Taxonomy" id="2586908"/>
    <lineage>
        <taxon>Bacteria</taxon>
        <taxon>Pseudomonadati</taxon>
        <taxon>Pseudomonadota</taxon>
        <taxon>Alphaproteobacteria</taxon>
        <taxon>Hyphomicrobiales</taxon>
        <taxon>Vineibacter</taxon>
    </lineage>
</organism>
<dbReference type="SMART" id="SM00878">
    <property type="entry name" value="Biotin_carb_C"/>
    <property type="match status" value="1"/>
</dbReference>
<evidence type="ECO:0000259" key="6">
    <source>
        <dbReference type="PROSITE" id="PS50975"/>
    </source>
</evidence>
<dbReference type="EMBL" id="VDUZ01000024">
    <property type="protein sequence ID" value="TXL73600.1"/>
    <property type="molecule type" value="Genomic_DNA"/>
</dbReference>
<dbReference type="AlphaFoldDB" id="A0A5C8PK13"/>
<dbReference type="InterPro" id="IPR016185">
    <property type="entry name" value="PreATP-grasp_dom_sf"/>
</dbReference>
<gene>
    <name evidence="8" type="ORF">FHP25_20700</name>
</gene>
<evidence type="ECO:0000259" key="7">
    <source>
        <dbReference type="PROSITE" id="PS50979"/>
    </source>
</evidence>
<reference evidence="8 9" key="1">
    <citation type="submission" date="2019-06" db="EMBL/GenBank/DDBJ databases">
        <title>New taxonomy in bacterial strain CC-CFT640, isolated from vineyard.</title>
        <authorList>
            <person name="Lin S.-Y."/>
            <person name="Tsai C.-F."/>
            <person name="Young C.-C."/>
        </authorList>
    </citation>
    <scope>NUCLEOTIDE SEQUENCE [LARGE SCALE GENOMIC DNA]</scope>
    <source>
        <strain evidence="8 9">CC-CFT640</strain>
    </source>
</reference>
<dbReference type="PROSITE" id="PS00867">
    <property type="entry name" value="CPSASE_2"/>
    <property type="match status" value="1"/>
</dbReference>
<feature type="domain" description="ATP-grasp" evidence="6">
    <location>
        <begin position="123"/>
        <end position="318"/>
    </location>
</feature>
<protein>
    <submittedName>
        <fullName evidence="8">ATP-grasp domain-containing protein</fullName>
    </submittedName>
</protein>
<keyword evidence="3 5" id="KW-0067">ATP-binding</keyword>
<dbReference type="Pfam" id="PF02786">
    <property type="entry name" value="CPSase_L_D2"/>
    <property type="match status" value="1"/>
</dbReference>
<dbReference type="InterPro" id="IPR011054">
    <property type="entry name" value="Rudment_hybrid_motif"/>
</dbReference>